<dbReference type="SUPFAM" id="SSF53383">
    <property type="entry name" value="PLP-dependent transferases"/>
    <property type="match status" value="1"/>
</dbReference>
<dbReference type="FunFam" id="3.40.640.10:FF:000293">
    <property type="entry name" value="Pyridoxal dependent decarboxylase domain containing 1"/>
    <property type="match status" value="1"/>
</dbReference>
<dbReference type="EMBL" id="CABD030099151">
    <property type="status" value="NOT_ANNOTATED_CDS"/>
    <property type="molecule type" value="Genomic_DNA"/>
</dbReference>
<dbReference type="PANTHER" id="PTHR42735">
    <property type="match status" value="1"/>
</dbReference>
<dbReference type="EMBL" id="CABD030099149">
    <property type="status" value="NOT_ANNOTATED_CDS"/>
    <property type="molecule type" value="Genomic_DNA"/>
</dbReference>
<evidence type="ECO:0000313" key="6">
    <source>
        <dbReference type="Proteomes" id="UP000001519"/>
    </source>
</evidence>
<evidence type="ECO:0000256" key="2">
    <source>
        <dbReference type="ARBA" id="ARBA00022898"/>
    </source>
</evidence>
<dbReference type="Bgee" id="ENSGGOG00000005508">
    <property type="expression patterns" value="Expressed in testis and 5 other cell types or tissues"/>
</dbReference>
<dbReference type="EMBL" id="CABD030099148">
    <property type="status" value="NOT_ANNOTATED_CDS"/>
    <property type="molecule type" value="Genomic_DNA"/>
</dbReference>
<dbReference type="InterPro" id="IPR015421">
    <property type="entry name" value="PyrdxlP-dep_Trfase_major"/>
</dbReference>
<comment type="cofactor">
    <cofactor evidence="1">
        <name>pyridoxal 5'-phosphate</name>
        <dbReference type="ChEBI" id="CHEBI:597326"/>
    </cofactor>
</comment>
<protein>
    <submittedName>
        <fullName evidence="5">Pyridoxal dependent decarboxylase domain containing 1</fullName>
    </submittedName>
</protein>
<dbReference type="EMBL" id="CABD030099152">
    <property type="status" value="NOT_ANNOTATED_CDS"/>
    <property type="molecule type" value="Genomic_DNA"/>
</dbReference>
<dbReference type="Proteomes" id="UP000001519">
    <property type="component" value="Chromosome 16"/>
</dbReference>
<feature type="compositionally biased region" description="Basic and acidic residues" evidence="4">
    <location>
        <begin position="17"/>
        <end position="29"/>
    </location>
</feature>
<proteinExistence type="predicted"/>
<reference evidence="5" key="4">
    <citation type="submission" date="2025-09" db="UniProtKB">
        <authorList>
            <consortium name="Ensembl"/>
        </authorList>
    </citation>
    <scope>IDENTIFICATION</scope>
</reference>
<dbReference type="HOGENOM" id="CLU_042531_0_0_1"/>
<reference evidence="5" key="3">
    <citation type="submission" date="2025-08" db="UniProtKB">
        <authorList>
            <consortium name="Ensembl"/>
        </authorList>
    </citation>
    <scope>IDENTIFICATION</scope>
</reference>
<dbReference type="EMBL" id="CABD030099144">
    <property type="status" value="NOT_ANNOTATED_CDS"/>
    <property type="molecule type" value="Genomic_DNA"/>
</dbReference>
<feature type="region of interest" description="Disordered" evidence="4">
    <location>
        <begin position="17"/>
        <end position="36"/>
    </location>
</feature>
<name>G3SDC1_GORGO</name>
<dbReference type="EMBL" id="CABD030099147">
    <property type="status" value="NOT_ANNOTATED_CDS"/>
    <property type="molecule type" value="Genomic_DNA"/>
</dbReference>
<dbReference type="InterPro" id="IPR050477">
    <property type="entry name" value="GrpII_AminoAcid_Decarb"/>
</dbReference>
<keyword evidence="6" id="KW-1185">Reference proteome</keyword>
<evidence type="ECO:0000313" key="5">
    <source>
        <dbReference type="Ensembl" id="ENSGGOP00000026101.2"/>
    </source>
</evidence>
<evidence type="ECO:0000256" key="4">
    <source>
        <dbReference type="SAM" id="MobiDB-lite"/>
    </source>
</evidence>
<dbReference type="AlphaFoldDB" id="G3SDC1"/>
<dbReference type="EMBL" id="CABD030099150">
    <property type="status" value="NOT_ANNOTATED_CDS"/>
    <property type="molecule type" value="Genomic_DNA"/>
</dbReference>
<dbReference type="Gene3D" id="3.40.640.10">
    <property type="entry name" value="Type I PLP-dependent aspartate aminotransferase-like (Major domain)"/>
    <property type="match status" value="1"/>
</dbReference>
<evidence type="ECO:0000256" key="1">
    <source>
        <dbReference type="ARBA" id="ARBA00001933"/>
    </source>
</evidence>
<dbReference type="EMBL" id="CABD030099145">
    <property type="status" value="NOT_ANNOTATED_CDS"/>
    <property type="molecule type" value="Genomic_DNA"/>
</dbReference>
<gene>
    <name evidence="5" type="primary">PDXDC1</name>
</gene>
<accession>G3SDC1</accession>
<dbReference type="GeneTree" id="ENSGT00390000009628"/>
<dbReference type="PANTHER" id="PTHR42735:SF1">
    <property type="entry name" value="PYRIDOXAL-DEPENDENT DECARBOXYLASE DOMAIN-CONTAINING PROTEIN 1-RELATED"/>
    <property type="match status" value="1"/>
</dbReference>
<keyword evidence="2" id="KW-0663">Pyridoxal phosphate</keyword>
<dbReference type="EMBL" id="CABD030099146">
    <property type="status" value="NOT_ANNOTATED_CDS"/>
    <property type="molecule type" value="Genomic_DNA"/>
</dbReference>
<keyword evidence="3" id="KW-0456">Lyase</keyword>
<reference evidence="5 6" key="2">
    <citation type="journal article" date="2012" name="Nature">
        <title>Insights into hominid evolution from the gorilla genome sequence.</title>
        <authorList>
            <person name="Scally A."/>
            <person name="Dutheil J.Y."/>
            <person name="Hillier L.W."/>
            <person name="Jordan G.E."/>
            <person name="Goodhead I."/>
            <person name="Herrero J."/>
            <person name="Hobolth A."/>
            <person name="Lappalainen T."/>
            <person name="Mailund T."/>
            <person name="Marques-Bonet T."/>
            <person name="McCarthy S."/>
            <person name="Montgomery S.H."/>
            <person name="Schwalie P.C."/>
            <person name="Tang Y.A."/>
            <person name="Ward M.C."/>
            <person name="Xue Y."/>
            <person name="Yngvadottir B."/>
            <person name="Alkan C."/>
            <person name="Andersen L.N."/>
            <person name="Ayub Q."/>
            <person name="Ball E.V."/>
            <person name="Beal K."/>
            <person name="Bradley B.J."/>
            <person name="Chen Y."/>
            <person name="Clee C.M."/>
            <person name="Fitzgerald S."/>
            <person name="Graves T.A."/>
            <person name="Gu Y."/>
            <person name="Heath P."/>
            <person name="Heger A."/>
            <person name="Karakoc E."/>
            <person name="Kolb-Kokocinski A."/>
            <person name="Laird G.K."/>
            <person name="Lunter G."/>
            <person name="Meader S."/>
            <person name="Mort M."/>
            <person name="Mullikin J.C."/>
            <person name="Munch K."/>
            <person name="O'Connor T.D."/>
            <person name="Phillips A.D."/>
            <person name="Prado-Martinez J."/>
            <person name="Rogers A.S."/>
            <person name="Sajjadian S."/>
            <person name="Schmidt D."/>
            <person name="Shaw K."/>
            <person name="Simpson J.T."/>
            <person name="Stenson P.D."/>
            <person name="Turner D.J."/>
            <person name="Vigilant L."/>
            <person name="Vilella A.J."/>
            <person name="Whitener W."/>
            <person name="Zhu B."/>
            <person name="Cooper D.N."/>
            <person name="de Jong P."/>
            <person name="Dermitzakis E.T."/>
            <person name="Eichler E.E."/>
            <person name="Flicek P."/>
            <person name="Goldman N."/>
            <person name="Mundy N.I."/>
            <person name="Ning Z."/>
            <person name="Odom D.T."/>
            <person name="Ponting C.P."/>
            <person name="Quail M.A."/>
            <person name="Ryder O.A."/>
            <person name="Searle S.M."/>
            <person name="Warren W.C."/>
            <person name="Wilson R.K."/>
            <person name="Schierup M.H."/>
            <person name="Rogers J."/>
            <person name="Tyler-Smith C."/>
            <person name="Durbin R."/>
        </authorList>
    </citation>
    <scope>NUCLEOTIDE SEQUENCE [LARGE SCALE GENOMIC DNA]</scope>
</reference>
<dbReference type="Ensembl" id="ENSGGOT00000030287.2">
    <property type="protein sequence ID" value="ENSGGOP00000026101.2"/>
    <property type="gene ID" value="ENSGGOG00000005508.3"/>
</dbReference>
<reference evidence="6" key="1">
    <citation type="submission" date="2011-05" db="EMBL/GenBank/DDBJ databases">
        <title>Insights into the evolution of the great apes provided by the gorilla genome.</title>
        <authorList>
            <person name="Scally A."/>
        </authorList>
    </citation>
    <scope>NUCLEOTIDE SEQUENCE [LARGE SCALE GENOMIC DNA]</scope>
</reference>
<sequence>MLAEMGKNLKEAVKMLEDSQRRTEEENGKKLISGDIPGPLQGSGQDMVSILQLVQNLMHGDEDEEPQSPRIQNIGEQGHMALLGHSLGAYISTLDKEKLRKLTTRILSDTTLWLCRIFSVYCKPGSCGHKAVWGQQSNLQKMCKSVLLGMAAGRAAYIRWLCSRFLKCKTFVPFNALMCFILGTAAVGHTDKIGRLKELCEQYGIWLHVEGVNLATLALGYVSSSVLAAAKCDSMTMTPGPWLGLPAVPAVTLYKHDDPALTLVAGLTSNKPTDKLRALPLWLSLQYLGLDGFVERIKHACQLVSRSLTFK</sequence>
<evidence type="ECO:0000256" key="3">
    <source>
        <dbReference type="ARBA" id="ARBA00023239"/>
    </source>
</evidence>
<organism evidence="5 6">
    <name type="scientific">Gorilla gorilla gorilla</name>
    <name type="common">Western lowland gorilla</name>
    <dbReference type="NCBI Taxonomy" id="9595"/>
    <lineage>
        <taxon>Eukaryota</taxon>
        <taxon>Metazoa</taxon>
        <taxon>Chordata</taxon>
        <taxon>Craniata</taxon>
        <taxon>Vertebrata</taxon>
        <taxon>Euteleostomi</taxon>
        <taxon>Mammalia</taxon>
        <taxon>Eutheria</taxon>
        <taxon>Euarchontoglires</taxon>
        <taxon>Primates</taxon>
        <taxon>Haplorrhini</taxon>
        <taxon>Catarrhini</taxon>
        <taxon>Hominidae</taxon>
        <taxon>Gorilla</taxon>
    </lineage>
</organism>
<dbReference type="InterPro" id="IPR015424">
    <property type="entry name" value="PyrdxlP-dep_Trfase"/>
</dbReference>